<dbReference type="Pfam" id="PF09350">
    <property type="entry name" value="DJC28_CD"/>
    <property type="match status" value="1"/>
</dbReference>
<evidence type="ECO:0000259" key="2">
    <source>
        <dbReference type="Pfam" id="PF09350"/>
    </source>
</evidence>
<feature type="region of interest" description="Disordered" evidence="1">
    <location>
        <begin position="76"/>
        <end position="99"/>
    </location>
</feature>
<keyword evidence="4" id="KW-1185">Reference proteome</keyword>
<dbReference type="PANTHER" id="PTHR39394">
    <property type="entry name" value="YALI0E31793P"/>
    <property type="match status" value="1"/>
</dbReference>
<evidence type="ECO:0000313" key="4">
    <source>
        <dbReference type="Proteomes" id="UP000237144"/>
    </source>
</evidence>
<evidence type="ECO:0000313" key="3">
    <source>
        <dbReference type="EMBL" id="POY70845.1"/>
    </source>
</evidence>
<name>A0A2S5B256_9BASI</name>
<dbReference type="EMBL" id="PJQD01000097">
    <property type="protein sequence ID" value="POY70845.1"/>
    <property type="molecule type" value="Genomic_DNA"/>
</dbReference>
<dbReference type="PANTHER" id="PTHR39394:SF1">
    <property type="entry name" value="DNAJ HOMOLOGUE SUBFAMILY C MEMBER 28 CONSERVED DOMAIN-CONTAINING PROTEIN"/>
    <property type="match status" value="1"/>
</dbReference>
<dbReference type="Proteomes" id="UP000237144">
    <property type="component" value="Unassembled WGS sequence"/>
</dbReference>
<organism evidence="3 4">
    <name type="scientific">Rhodotorula taiwanensis</name>
    <dbReference type="NCBI Taxonomy" id="741276"/>
    <lineage>
        <taxon>Eukaryota</taxon>
        <taxon>Fungi</taxon>
        <taxon>Dikarya</taxon>
        <taxon>Basidiomycota</taxon>
        <taxon>Pucciniomycotina</taxon>
        <taxon>Microbotryomycetes</taxon>
        <taxon>Sporidiobolales</taxon>
        <taxon>Sporidiobolaceae</taxon>
        <taxon>Rhodotorula</taxon>
    </lineage>
</organism>
<feature type="compositionally biased region" description="Basic and acidic residues" evidence="1">
    <location>
        <begin position="36"/>
        <end position="48"/>
    </location>
</feature>
<feature type="region of interest" description="Disordered" evidence="1">
    <location>
        <begin position="32"/>
        <end position="58"/>
    </location>
</feature>
<accession>A0A2S5B256</accession>
<feature type="region of interest" description="Disordered" evidence="1">
    <location>
        <begin position="118"/>
        <end position="178"/>
    </location>
</feature>
<gene>
    <name evidence="3" type="ORF">BMF94_6258</name>
</gene>
<feature type="domain" description="DnaJ homologue subfamily C member 28 conserved" evidence="2">
    <location>
        <begin position="281"/>
        <end position="351"/>
    </location>
</feature>
<dbReference type="InterPro" id="IPR018961">
    <property type="entry name" value="DnaJ_homolog_subfam-C_membr-28"/>
</dbReference>
<proteinExistence type="predicted"/>
<dbReference type="AlphaFoldDB" id="A0A2S5B256"/>
<sequence length="516" mass="57145">MASARTPRLAYRVTATYTSLTLARRSLHAALTAVDTARRSPREPDRANDAPQTTPPSAAAYIAAQAAAEEAAEAEALSAGEVKKPKVVPDPDAWQGDESRERMLRRILEDQYKPLRVKGYQKPIPQPAPLPAQAFESTEPMPSRPAPSDSSRPQNPWDVVFKPPDHYQPLPGYRADDAGRGVVPGSGISARKAAIAAARKDASLSSRPSVYKKQRLASAYERSLDYRGGIRKPSGSVRSGLGSGGGFDLMSGRGISVPVHETQAGQNAGGQAQDFQIWEGWLEEKIKQARRDGVFDNVKGRGKPIEREHAESNPFIDRTEFLMNRILKTQEAVPPWIELQRELDAAIAAFRTELRANWTRRAIRIRSTEGLTGAVVREVRDGWTDSEWLARERSYHEVSLKTLNEMTRKYNIIAPYNVRRPLLTLANELKDAIKSCAPSIATELQRRLDHGMGTVTSRGLVIKDSGEIRSMTADDLGGEQEADKKDTMWRAFRRVLVEVFAKGPDEAPPLKRVSKE</sequence>
<comment type="caution">
    <text evidence="3">The sequence shown here is derived from an EMBL/GenBank/DDBJ whole genome shotgun (WGS) entry which is preliminary data.</text>
</comment>
<evidence type="ECO:0000256" key="1">
    <source>
        <dbReference type="SAM" id="MobiDB-lite"/>
    </source>
</evidence>
<protein>
    <recommendedName>
        <fullName evidence="2">DnaJ homologue subfamily C member 28 conserved domain-containing protein</fullName>
    </recommendedName>
</protein>
<dbReference type="OrthoDB" id="547796at2759"/>
<reference evidence="3 4" key="1">
    <citation type="journal article" date="2018" name="Front. Microbiol.">
        <title>Prospects for Fungal Bioremediation of Acidic Radioactive Waste Sites: Characterization and Genome Sequence of Rhodotorula taiwanensis MD1149.</title>
        <authorList>
            <person name="Tkavc R."/>
            <person name="Matrosova V.Y."/>
            <person name="Grichenko O.E."/>
            <person name="Gostincar C."/>
            <person name="Volpe R.P."/>
            <person name="Klimenkova P."/>
            <person name="Gaidamakova E.K."/>
            <person name="Zhou C.E."/>
            <person name="Stewart B.J."/>
            <person name="Lyman M.G."/>
            <person name="Malfatti S.A."/>
            <person name="Rubinfeld B."/>
            <person name="Courtot M."/>
            <person name="Singh J."/>
            <person name="Dalgard C.L."/>
            <person name="Hamilton T."/>
            <person name="Frey K.G."/>
            <person name="Gunde-Cimerman N."/>
            <person name="Dugan L."/>
            <person name="Daly M.J."/>
        </authorList>
    </citation>
    <scope>NUCLEOTIDE SEQUENCE [LARGE SCALE GENOMIC DNA]</scope>
    <source>
        <strain evidence="3 4">MD1149</strain>
    </source>
</reference>